<dbReference type="PANTHER" id="PTHR35005:SF1">
    <property type="entry name" value="2-AMINO-5-FORMYLAMINO-6-RIBOSYLAMINOPYRIMIDIN-4(3H)-ONE 5'-MONOPHOSPHATE DEFORMYLASE"/>
    <property type="match status" value="1"/>
</dbReference>
<gene>
    <name evidence="6" type="ORF">HRU87_05770</name>
</gene>
<dbReference type="Pfam" id="PF02633">
    <property type="entry name" value="Creatininase"/>
    <property type="match status" value="1"/>
</dbReference>
<name>A0A7D4UMF7_9MICO</name>
<dbReference type="GO" id="GO:0009231">
    <property type="term" value="P:riboflavin biosynthetic process"/>
    <property type="evidence" value="ECO:0007669"/>
    <property type="project" value="TreeGrafter"/>
</dbReference>
<evidence type="ECO:0000256" key="4">
    <source>
        <dbReference type="ARBA" id="ARBA00022833"/>
    </source>
</evidence>
<dbReference type="InterPro" id="IPR003785">
    <property type="entry name" value="Creatininase/forma_Hydrolase"/>
</dbReference>
<keyword evidence="7" id="KW-1185">Reference proteome</keyword>
<dbReference type="GO" id="GO:0016811">
    <property type="term" value="F:hydrolase activity, acting on carbon-nitrogen (but not peptide) bonds, in linear amides"/>
    <property type="evidence" value="ECO:0007669"/>
    <property type="project" value="TreeGrafter"/>
</dbReference>
<protein>
    <submittedName>
        <fullName evidence="6">Creatininase family protein</fullName>
    </submittedName>
</protein>
<evidence type="ECO:0000256" key="2">
    <source>
        <dbReference type="ARBA" id="ARBA00022723"/>
    </source>
</evidence>
<dbReference type="KEGG" id="aqg:HRU87_05770"/>
<dbReference type="Gene3D" id="3.40.50.10310">
    <property type="entry name" value="Creatininase"/>
    <property type="match status" value="1"/>
</dbReference>
<accession>A0A7D4UMF7</accession>
<evidence type="ECO:0000313" key="7">
    <source>
        <dbReference type="Proteomes" id="UP000501003"/>
    </source>
</evidence>
<dbReference type="SUPFAM" id="SSF102215">
    <property type="entry name" value="Creatininase"/>
    <property type="match status" value="1"/>
</dbReference>
<dbReference type="GO" id="GO:0046872">
    <property type="term" value="F:metal ion binding"/>
    <property type="evidence" value="ECO:0007669"/>
    <property type="project" value="UniProtKB-KW"/>
</dbReference>
<dbReference type="Proteomes" id="UP000501003">
    <property type="component" value="Chromosome"/>
</dbReference>
<dbReference type="PANTHER" id="PTHR35005">
    <property type="entry name" value="3-DEHYDRO-SCYLLO-INOSOSE HYDROLASE"/>
    <property type="match status" value="1"/>
</dbReference>
<evidence type="ECO:0000256" key="5">
    <source>
        <dbReference type="ARBA" id="ARBA00024029"/>
    </source>
</evidence>
<proteinExistence type="inferred from homology"/>
<organism evidence="6 7">
    <name type="scientific">Aquiluna borgnonia</name>
    <dbReference type="NCBI Taxonomy" id="2499157"/>
    <lineage>
        <taxon>Bacteria</taxon>
        <taxon>Bacillati</taxon>
        <taxon>Actinomycetota</taxon>
        <taxon>Actinomycetes</taxon>
        <taxon>Micrococcales</taxon>
        <taxon>Microbacteriaceae</taxon>
        <taxon>Luna cluster</taxon>
        <taxon>Luna-1 subcluster</taxon>
        <taxon>Aquiluna</taxon>
    </lineage>
</organism>
<comment type="cofactor">
    <cofactor evidence="1">
        <name>Zn(2+)</name>
        <dbReference type="ChEBI" id="CHEBI:29105"/>
    </cofactor>
</comment>
<dbReference type="InterPro" id="IPR024087">
    <property type="entry name" value="Creatininase-like_sf"/>
</dbReference>
<sequence>MQMELMRPGQLRDALAKRSVVFIPIGAFEFHQEHLPFGLDALNAHGLTCLTAHRFGGAVLPPLYYGTGGSHKSYPWTIMMNDEVEIRGMLEQTLTRLQELGVKVAVIFSGHFAPEQLEMISSIAERWRQGANYMKVIDLAINMPLDSTPSPDHAGVFETTVLSRFEPLTIDLSQLPSIDKVPAIDPDGDSYGLHRHDPSHVLWGVFGEDPRKYQPAEAHALALKLSEAIELSVGSALAD</sequence>
<evidence type="ECO:0000256" key="3">
    <source>
        <dbReference type="ARBA" id="ARBA00022801"/>
    </source>
</evidence>
<reference evidence="6 7" key="1">
    <citation type="submission" date="2020-05" db="EMBL/GenBank/DDBJ databases">
        <title>Aquirufa sp. strain 15G-AUS-rot a new Aquirufa species.</title>
        <authorList>
            <person name="Pitt A."/>
            <person name="Hahn M.W."/>
        </authorList>
    </citation>
    <scope>NUCLEOTIDE SEQUENCE [LARGE SCALE GENOMIC DNA]</scope>
    <source>
        <strain evidence="6 7">15G-AUS-rot</strain>
    </source>
</reference>
<evidence type="ECO:0000256" key="1">
    <source>
        <dbReference type="ARBA" id="ARBA00001947"/>
    </source>
</evidence>
<keyword evidence="4" id="KW-0862">Zinc</keyword>
<evidence type="ECO:0000313" key="6">
    <source>
        <dbReference type="EMBL" id="QKJ25978.1"/>
    </source>
</evidence>
<keyword evidence="3" id="KW-0378">Hydrolase</keyword>
<keyword evidence="2" id="KW-0479">Metal-binding</keyword>
<dbReference type="AlphaFoldDB" id="A0A7D4UMF7"/>
<comment type="similarity">
    <text evidence="5">Belongs to the creatininase superfamily.</text>
</comment>
<dbReference type="EMBL" id="CP054056">
    <property type="protein sequence ID" value="QKJ25978.1"/>
    <property type="molecule type" value="Genomic_DNA"/>
</dbReference>